<dbReference type="InterPro" id="IPR017871">
    <property type="entry name" value="ABC_transporter-like_CS"/>
</dbReference>
<evidence type="ECO:0000256" key="5">
    <source>
        <dbReference type="ARBA" id="ARBA00022840"/>
    </source>
</evidence>
<dbReference type="SMART" id="SM00382">
    <property type="entry name" value="AAA"/>
    <property type="match status" value="1"/>
</dbReference>
<feature type="domain" description="ABC transporter" evidence="9">
    <location>
        <begin position="26"/>
        <end position="265"/>
    </location>
</feature>
<dbReference type="GO" id="GO:0016887">
    <property type="term" value="F:ATP hydrolysis activity"/>
    <property type="evidence" value="ECO:0007669"/>
    <property type="project" value="InterPro"/>
</dbReference>
<dbReference type="OrthoDB" id="9802264at2"/>
<protein>
    <submittedName>
        <fullName evidence="10">ABC transporter, phosphonate transport protein PhnC</fullName>
        <ecNumber evidence="10">3.6.3.28</ecNumber>
    </submittedName>
</protein>
<dbReference type="STRING" id="504832.OCA5_c06700"/>
<sequence length="276" mass="29590">MTGHLHVVEKNLSPGATQAQQGACRLRVETLAKTFAGHAAIEDVSFDVHDGEFVAVLGPSGAGKTTLFRCMTGLLAPDNGGVWIDREDIATLRDRSRRRLAVVFQQFNLVSRLSALDNVLAGRLGYVPAWRGALRCFTRADRLLALECLDRVGLLAQAGQRADTLSGGQQQRVAIARALAQQPSLIVADEPVASLDPNAGAGVLELLRGIARTDGVGIVCSLHQVHFARAYADRIIGLSHGRIVIDGPSSEFDQAALERLYGHRDSAEPESVEPTT</sequence>
<dbReference type="AlphaFoldDB" id="B6JJH2"/>
<dbReference type="NCBIfam" id="TIGR02315">
    <property type="entry name" value="ABC_phnC"/>
    <property type="match status" value="1"/>
</dbReference>
<evidence type="ECO:0000256" key="4">
    <source>
        <dbReference type="ARBA" id="ARBA00022741"/>
    </source>
</evidence>
<dbReference type="Gene3D" id="3.40.50.300">
    <property type="entry name" value="P-loop containing nucleotide triphosphate hydrolases"/>
    <property type="match status" value="1"/>
</dbReference>
<keyword evidence="6" id="KW-1278">Translocase</keyword>
<dbReference type="InterPro" id="IPR012693">
    <property type="entry name" value="ABC_transpr_PhnC"/>
</dbReference>
<comment type="function">
    <text evidence="8">Involved in beta-(1--&gt;2)glucan export. Transmembrane domains (TMD) form a pore in the inner membrane and the ATP-binding domain (NBD) is responsible for energy generation.</text>
</comment>
<dbReference type="KEGG" id="ocg:OCA5_c06700"/>
<evidence type="ECO:0000313" key="11">
    <source>
        <dbReference type="Proteomes" id="UP000007730"/>
    </source>
</evidence>
<dbReference type="EMBL" id="CP002826">
    <property type="protein sequence ID" value="AEI05393.1"/>
    <property type="molecule type" value="Genomic_DNA"/>
</dbReference>
<dbReference type="GO" id="GO:0015416">
    <property type="term" value="F:ABC-type phosphonate transporter activity"/>
    <property type="evidence" value="ECO:0007669"/>
    <property type="project" value="InterPro"/>
</dbReference>
<dbReference type="GO" id="GO:0016020">
    <property type="term" value="C:membrane"/>
    <property type="evidence" value="ECO:0007669"/>
    <property type="project" value="InterPro"/>
</dbReference>
<accession>B6JJH2</accession>
<dbReference type="SUPFAM" id="SSF52540">
    <property type="entry name" value="P-loop containing nucleoside triphosphate hydrolases"/>
    <property type="match status" value="1"/>
</dbReference>
<reference evidence="10 11" key="1">
    <citation type="journal article" date="2011" name="J. Bacteriol.">
        <title>Complete genome sequences of the chemolithoautotrophic Oligotropha carboxidovorans strains OM4 and OM5.</title>
        <authorList>
            <person name="Volland S."/>
            <person name="Rachinger M."/>
            <person name="Strittmatter A."/>
            <person name="Daniel R."/>
            <person name="Gottschalk G."/>
            <person name="Meyer O."/>
        </authorList>
    </citation>
    <scope>NUCLEOTIDE SEQUENCE [LARGE SCALE GENOMIC DNA]</scope>
    <source>
        <strain evidence="11">ATCC 49405 / DSM 1227 / KCTC 32145 / OM5</strain>
    </source>
</reference>
<evidence type="ECO:0000256" key="6">
    <source>
        <dbReference type="ARBA" id="ARBA00022967"/>
    </source>
</evidence>
<evidence type="ECO:0000313" key="10">
    <source>
        <dbReference type="EMBL" id="AEI05393.1"/>
    </source>
</evidence>
<dbReference type="Proteomes" id="UP000007730">
    <property type="component" value="Chromosome"/>
</dbReference>
<dbReference type="InterPro" id="IPR050086">
    <property type="entry name" value="MetN_ABC_transporter-like"/>
</dbReference>
<dbReference type="PATRIC" id="fig|504832.7.peg.701"/>
<keyword evidence="10" id="KW-0378">Hydrolase</keyword>
<keyword evidence="7" id="KW-0472">Membrane</keyword>
<evidence type="ECO:0000256" key="8">
    <source>
        <dbReference type="ARBA" id="ARBA00024722"/>
    </source>
</evidence>
<dbReference type="PROSITE" id="PS00211">
    <property type="entry name" value="ABC_TRANSPORTER_1"/>
    <property type="match status" value="1"/>
</dbReference>
<dbReference type="CDD" id="cd03256">
    <property type="entry name" value="ABC_PhnC_transporter"/>
    <property type="match status" value="1"/>
</dbReference>
<name>B6JJH2_AFIC5</name>
<dbReference type="eggNOG" id="COG3638">
    <property type="taxonomic scope" value="Bacteria"/>
</dbReference>
<evidence type="ECO:0000256" key="1">
    <source>
        <dbReference type="ARBA" id="ARBA00005417"/>
    </source>
</evidence>
<keyword evidence="3" id="KW-1003">Cell membrane</keyword>
<dbReference type="InterPro" id="IPR003593">
    <property type="entry name" value="AAA+_ATPase"/>
</dbReference>
<keyword evidence="11" id="KW-1185">Reference proteome</keyword>
<dbReference type="GO" id="GO:0005524">
    <property type="term" value="F:ATP binding"/>
    <property type="evidence" value="ECO:0007669"/>
    <property type="project" value="UniProtKB-KW"/>
</dbReference>
<evidence type="ECO:0000256" key="3">
    <source>
        <dbReference type="ARBA" id="ARBA00022475"/>
    </source>
</evidence>
<dbReference type="InterPro" id="IPR027417">
    <property type="entry name" value="P-loop_NTPase"/>
</dbReference>
<dbReference type="PANTHER" id="PTHR43166:SF6">
    <property type="entry name" value="PHOSPHONATES IMPORT ATP-BINDING PROTEIN PHNC"/>
    <property type="match status" value="1"/>
</dbReference>
<evidence type="ECO:0000256" key="2">
    <source>
        <dbReference type="ARBA" id="ARBA00022448"/>
    </source>
</evidence>
<keyword evidence="4" id="KW-0547">Nucleotide-binding</keyword>
<dbReference type="PANTHER" id="PTHR43166">
    <property type="entry name" value="AMINO ACID IMPORT ATP-BINDING PROTEIN"/>
    <property type="match status" value="1"/>
</dbReference>
<gene>
    <name evidence="10" type="primary">phnC</name>
    <name evidence="10" type="ordered locus">OCA5_c06700</name>
</gene>
<dbReference type="InterPro" id="IPR003439">
    <property type="entry name" value="ABC_transporter-like_ATP-bd"/>
</dbReference>
<organism evidence="10 11">
    <name type="scientific">Afipia carboxidovorans (strain ATCC 49405 / DSM 1227 / KCTC 32145 / OM5)</name>
    <name type="common">Oligotropha carboxidovorans</name>
    <dbReference type="NCBI Taxonomy" id="504832"/>
    <lineage>
        <taxon>Bacteria</taxon>
        <taxon>Pseudomonadati</taxon>
        <taxon>Pseudomonadota</taxon>
        <taxon>Alphaproteobacteria</taxon>
        <taxon>Hyphomicrobiales</taxon>
        <taxon>Nitrobacteraceae</taxon>
        <taxon>Afipia</taxon>
    </lineage>
</organism>
<dbReference type="HOGENOM" id="CLU_000604_1_22_5"/>
<dbReference type="Pfam" id="PF00005">
    <property type="entry name" value="ABC_tran"/>
    <property type="match status" value="1"/>
</dbReference>
<dbReference type="RefSeq" id="WP_012564591.1">
    <property type="nucleotide sequence ID" value="NC_011386.1"/>
</dbReference>
<dbReference type="PROSITE" id="PS50893">
    <property type="entry name" value="ABC_TRANSPORTER_2"/>
    <property type="match status" value="1"/>
</dbReference>
<proteinExistence type="inferred from homology"/>
<keyword evidence="5" id="KW-0067">ATP-binding</keyword>
<dbReference type="EC" id="3.6.3.28" evidence="10"/>
<keyword evidence="2" id="KW-0813">Transport</keyword>
<evidence type="ECO:0000256" key="7">
    <source>
        <dbReference type="ARBA" id="ARBA00023136"/>
    </source>
</evidence>
<evidence type="ECO:0000259" key="9">
    <source>
        <dbReference type="PROSITE" id="PS50893"/>
    </source>
</evidence>
<dbReference type="KEGG" id="oca:OCAR_7463"/>
<comment type="similarity">
    <text evidence="1">Belongs to the ABC transporter superfamily.</text>
</comment>